<dbReference type="RefSeq" id="WP_260698338.1">
    <property type="nucleotide sequence ID" value="NZ_JACHEB010000008.1"/>
</dbReference>
<dbReference type="Proteomes" id="UP000535182">
    <property type="component" value="Unassembled WGS sequence"/>
</dbReference>
<gene>
    <name evidence="1" type="ORF">HDF14_003554</name>
</gene>
<dbReference type="AlphaFoldDB" id="A0A9X0QGR1"/>
<sequence length="44" mass="5037">MMNMNQAARVAALGEGWVMPMVLMKAFEMKSRSFTMIDGIQVQW</sequence>
<comment type="caution">
    <text evidence="1">The sequence shown here is derived from an EMBL/GenBank/DDBJ whole genome shotgun (WGS) entry which is preliminary data.</text>
</comment>
<organism evidence="1 2">
    <name type="scientific">Tunturiibacter gelidiferens</name>
    <dbReference type="NCBI Taxonomy" id="3069689"/>
    <lineage>
        <taxon>Bacteria</taxon>
        <taxon>Pseudomonadati</taxon>
        <taxon>Acidobacteriota</taxon>
        <taxon>Terriglobia</taxon>
        <taxon>Terriglobales</taxon>
        <taxon>Acidobacteriaceae</taxon>
        <taxon>Tunturiibacter</taxon>
    </lineage>
</organism>
<name>A0A9X0QGR1_9BACT</name>
<evidence type="ECO:0000313" key="1">
    <source>
        <dbReference type="EMBL" id="MBB5329925.1"/>
    </source>
</evidence>
<keyword evidence="2" id="KW-1185">Reference proteome</keyword>
<accession>A0A9X0QGR1</accession>
<proteinExistence type="predicted"/>
<dbReference type="EMBL" id="JACHEB010000008">
    <property type="protein sequence ID" value="MBB5329925.1"/>
    <property type="molecule type" value="Genomic_DNA"/>
</dbReference>
<protein>
    <submittedName>
        <fullName evidence="1">Uncharacterized protein</fullName>
    </submittedName>
</protein>
<reference evidence="1 2" key="1">
    <citation type="submission" date="2020-08" db="EMBL/GenBank/DDBJ databases">
        <title>Genomic Encyclopedia of Type Strains, Phase IV (KMG-V): Genome sequencing to study the core and pangenomes of soil and plant-associated prokaryotes.</title>
        <authorList>
            <person name="Whitman W."/>
        </authorList>
    </citation>
    <scope>NUCLEOTIDE SEQUENCE [LARGE SCALE GENOMIC DNA]</scope>
    <source>
        <strain evidence="1 2">X5P2</strain>
    </source>
</reference>
<evidence type="ECO:0000313" key="2">
    <source>
        <dbReference type="Proteomes" id="UP000535182"/>
    </source>
</evidence>